<evidence type="ECO:0000313" key="2">
    <source>
        <dbReference type="EMBL" id="KAF1962578.1"/>
    </source>
</evidence>
<accession>A0A6A5UCV5</accession>
<evidence type="ECO:0000256" key="1">
    <source>
        <dbReference type="SAM" id="MobiDB-lite"/>
    </source>
</evidence>
<reference evidence="2" key="1">
    <citation type="journal article" date="2020" name="Stud. Mycol.">
        <title>101 Dothideomycetes genomes: a test case for predicting lifestyles and emergence of pathogens.</title>
        <authorList>
            <person name="Haridas S."/>
            <person name="Albert R."/>
            <person name="Binder M."/>
            <person name="Bloem J."/>
            <person name="Labutti K."/>
            <person name="Salamov A."/>
            <person name="Andreopoulos B."/>
            <person name="Baker S."/>
            <person name="Barry K."/>
            <person name="Bills G."/>
            <person name="Bluhm B."/>
            <person name="Cannon C."/>
            <person name="Castanera R."/>
            <person name="Culley D."/>
            <person name="Daum C."/>
            <person name="Ezra D."/>
            <person name="Gonzalez J."/>
            <person name="Henrissat B."/>
            <person name="Kuo A."/>
            <person name="Liang C."/>
            <person name="Lipzen A."/>
            <person name="Lutzoni F."/>
            <person name="Magnuson J."/>
            <person name="Mondo S."/>
            <person name="Nolan M."/>
            <person name="Ohm R."/>
            <person name="Pangilinan J."/>
            <person name="Park H.-J."/>
            <person name="Ramirez L."/>
            <person name="Alfaro M."/>
            <person name="Sun H."/>
            <person name="Tritt A."/>
            <person name="Yoshinaga Y."/>
            <person name="Zwiers L.-H."/>
            <person name="Turgeon B."/>
            <person name="Goodwin S."/>
            <person name="Spatafora J."/>
            <person name="Crous P."/>
            <person name="Grigoriev I."/>
        </authorList>
    </citation>
    <scope>NUCLEOTIDE SEQUENCE</scope>
    <source>
        <strain evidence="2">CBS 675.92</strain>
    </source>
</reference>
<dbReference type="AlphaFoldDB" id="A0A6A5UCV5"/>
<sequence length="168" mass="18510">MSNSPPCRAPNHGPRPIQRIFPPPRSFNDPEDLGEDPLSPPITKHTAPSPISHLSTLPVPYRGQSLALRQISSMPQIVCLACSARGTKEVMTCLRNGHFKWCMEHEDAFVHGEGGCGRRWLDEEEGKCRLVIFRGWGVGGCENEDGSAGWKAASFMTQSKVLREDIGT</sequence>
<feature type="region of interest" description="Disordered" evidence="1">
    <location>
        <begin position="1"/>
        <end position="51"/>
    </location>
</feature>
<keyword evidence="3" id="KW-1185">Reference proteome</keyword>
<gene>
    <name evidence="2" type="ORF">CC80DRAFT_499933</name>
</gene>
<name>A0A6A5UCV5_9PLEO</name>
<organism evidence="2 3">
    <name type="scientific">Byssothecium circinans</name>
    <dbReference type="NCBI Taxonomy" id="147558"/>
    <lineage>
        <taxon>Eukaryota</taxon>
        <taxon>Fungi</taxon>
        <taxon>Dikarya</taxon>
        <taxon>Ascomycota</taxon>
        <taxon>Pezizomycotina</taxon>
        <taxon>Dothideomycetes</taxon>
        <taxon>Pleosporomycetidae</taxon>
        <taxon>Pleosporales</taxon>
        <taxon>Massarineae</taxon>
        <taxon>Massarinaceae</taxon>
        <taxon>Byssothecium</taxon>
    </lineage>
</organism>
<dbReference type="EMBL" id="ML976979">
    <property type="protein sequence ID" value="KAF1962578.1"/>
    <property type="molecule type" value="Genomic_DNA"/>
</dbReference>
<evidence type="ECO:0000313" key="3">
    <source>
        <dbReference type="Proteomes" id="UP000800035"/>
    </source>
</evidence>
<proteinExistence type="predicted"/>
<protein>
    <submittedName>
        <fullName evidence="2">Uncharacterized protein</fullName>
    </submittedName>
</protein>
<dbReference type="Proteomes" id="UP000800035">
    <property type="component" value="Unassembled WGS sequence"/>
</dbReference>